<evidence type="ECO:0000256" key="2">
    <source>
        <dbReference type="ARBA" id="ARBA00023125"/>
    </source>
</evidence>
<dbReference type="InterPro" id="IPR003313">
    <property type="entry name" value="AraC-bd"/>
</dbReference>
<dbReference type="InterPro" id="IPR050204">
    <property type="entry name" value="AraC_XylS_family_regulators"/>
</dbReference>
<reference evidence="6 7" key="1">
    <citation type="journal article" date="2010" name="J. Bacteriol.">
        <title>Genome sequences of Oceanicola granulosus HTCC2516(T) and Oceanicola batsensis HTCC2597(TDelta).</title>
        <authorList>
            <person name="Thrash J.C."/>
            <person name="Cho J.C."/>
            <person name="Vergin K.L."/>
            <person name="Giovannoni S.J."/>
        </authorList>
    </citation>
    <scope>NUCLEOTIDE SEQUENCE [LARGE SCALE GENOMIC DNA]</scope>
    <source>
        <strain evidence="7">ATCC BAA-861 / DSM 15982 / KCTC 12143 / HTCC2516</strain>
    </source>
</reference>
<evidence type="ECO:0000313" key="7">
    <source>
        <dbReference type="Proteomes" id="UP000003635"/>
    </source>
</evidence>
<sequence length="272" mass="30569">MRRPVRAQVLEDLDDVAAHDHSFHEMGLVVAGAGRHLAVDGAHELRPGSLYLIPPHETHAIEAGEGLSILNLYYMVERLAEDLPALWEEPGLVPLFLDTETTRRRLPRRRQVQVRRRAALEAEIRSLVVESAWVDPSPLILRSGLLKVGALAARAWRLEDPDIAQGQLRAAVRREIAWLDELAATGAPLSNDPQQGLSADHLSELFRESIGLTRQAYFQQRRIHRACTRLLGTNDAISQIAMDLGYADAPHFCRHFRRHRGQSPGSYRRSFG</sequence>
<keyword evidence="7" id="KW-1185">Reference proteome</keyword>
<dbReference type="InterPro" id="IPR037923">
    <property type="entry name" value="HTH-like"/>
</dbReference>
<dbReference type="InterPro" id="IPR020449">
    <property type="entry name" value="Tscrpt_reg_AraC-type_HTH"/>
</dbReference>
<dbReference type="Pfam" id="PF12833">
    <property type="entry name" value="HTH_18"/>
    <property type="match status" value="1"/>
</dbReference>
<keyword evidence="1" id="KW-0805">Transcription regulation</keyword>
<dbReference type="HOGENOM" id="CLU_000445_88_15_5"/>
<keyword evidence="4" id="KW-0804">Transcription</keyword>
<dbReference type="GO" id="GO:0043565">
    <property type="term" value="F:sequence-specific DNA binding"/>
    <property type="evidence" value="ECO:0007669"/>
    <property type="project" value="InterPro"/>
</dbReference>
<dbReference type="SMART" id="SM00342">
    <property type="entry name" value="HTH_ARAC"/>
    <property type="match status" value="1"/>
</dbReference>
<dbReference type="SUPFAM" id="SSF46689">
    <property type="entry name" value="Homeodomain-like"/>
    <property type="match status" value="1"/>
</dbReference>
<dbReference type="EMBL" id="AAOT01000007">
    <property type="protein sequence ID" value="EAR51961.1"/>
    <property type="molecule type" value="Genomic_DNA"/>
</dbReference>
<dbReference type="InterPro" id="IPR018060">
    <property type="entry name" value="HTH_AraC"/>
</dbReference>
<keyword evidence="3" id="KW-0010">Activator</keyword>
<evidence type="ECO:0000256" key="1">
    <source>
        <dbReference type="ARBA" id="ARBA00023015"/>
    </source>
</evidence>
<dbReference type="AlphaFoldDB" id="Q2CH50"/>
<name>Q2CH50_OCEGH</name>
<comment type="caution">
    <text evidence="6">The sequence shown here is derived from an EMBL/GenBank/DDBJ whole genome shotgun (WGS) entry which is preliminary data.</text>
</comment>
<dbReference type="SUPFAM" id="SSF51215">
    <property type="entry name" value="Regulatory protein AraC"/>
    <property type="match status" value="1"/>
</dbReference>
<dbReference type="PROSITE" id="PS00041">
    <property type="entry name" value="HTH_ARAC_FAMILY_1"/>
    <property type="match status" value="1"/>
</dbReference>
<protein>
    <submittedName>
        <fullName evidence="6">Transcription regulator</fullName>
    </submittedName>
</protein>
<dbReference type="GO" id="GO:0003700">
    <property type="term" value="F:DNA-binding transcription factor activity"/>
    <property type="evidence" value="ECO:0007669"/>
    <property type="project" value="InterPro"/>
</dbReference>
<keyword evidence="2" id="KW-0238">DNA-binding</keyword>
<evidence type="ECO:0000259" key="5">
    <source>
        <dbReference type="PROSITE" id="PS01124"/>
    </source>
</evidence>
<dbReference type="Gene3D" id="2.60.120.10">
    <property type="entry name" value="Jelly Rolls"/>
    <property type="match status" value="1"/>
</dbReference>
<dbReference type="PRINTS" id="PR00032">
    <property type="entry name" value="HTHARAC"/>
</dbReference>
<dbReference type="Pfam" id="PF02311">
    <property type="entry name" value="AraC_binding"/>
    <property type="match status" value="1"/>
</dbReference>
<proteinExistence type="predicted"/>
<dbReference type="InterPro" id="IPR018062">
    <property type="entry name" value="HTH_AraC-typ_CS"/>
</dbReference>
<dbReference type="eggNOG" id="COG2169">
    <property type="taxonomic scope" value="Bacteria"/>
</dbReference>
<dbReference type="InterPro" id="IPR009057">
    <property type="entry name" value="Homeodomain-like_sf"/>
</dbReference>
<dbReference type="Proteomes" id="UP000003635">
    <property type="component" value="Unassembled WGS sequence"/>
</dbReference>
<dbReference type="InterPro" id="IPR014710">
    <property type="entry name" value="RmlC-like_jellyroll"/>
</dbReference>
<feature type="domain" description="HTH araC/xylS-type" evidence="5">
    <location>
        <begin position="196"/>
        <end position="270"/>
    </location>
</feature>
<evidence type="ECO:0000313" key="6">
    <source>
        <dbReference type="EMBL" id="EAR51961.1"/>
    </source>
</evidence>
<evidence type="ECO:0000256" key="3">
    <source>
        <dbReference type="ARBA" id="ARBA00023159"/>
    </source>
</evidence>
<dbReference type="PROSITE" id="PS01124">
    <property type="entry name" value="HTH_ARAC_FAMILY_2"/>
    <property type="match status" value="1"/>
</dbReference>
<dbReference type="STRING" id="314256.OG2516_13089"/>
<evidence type="ECO:0000256" key="4">
    <source>
        <dbReference type="ARBA" id="ARBA00023163"/>
    </source>
</evidence>
<organism evidence="6 7">
    <name type="scientific">Oceanicola granulosus (strain ATCC BAA-861 / DSM 15982 / KCTC 12143 / HTCC2516)</name>
    <dbReference type="NCBI Taxonomy" id="314256"/>
    <lineage>
        <taxon>Bacteria</taxon>
        <taxon>Pseudomonadati</taxon>
        <taxon>Pseudomonadota</taxon>
        <taxon>Alphaproteobacteria</taxon>
        <taxon>Rhodobacterales</taxon>
        <taxon>Roseobacteraceae</taxon>
        <taxon>Oceanicola</taxon>
    </lineage>
</organism>
<dbReference type="PANTHER" id="PTHR46796">
    <property type="entry name" value="HTH-TYPE TRANSCRIPTIONAL ACTIVATOR RHAS-RELATED"/>
    <property type="match status" value="1"/>
</dbReference>
<accession>Q2CH50</accession>
<dbReference type="Gene3D" id="1.10.10.60">
    <property type="entry name" value="Homeodomain-like"/>
    <property type="match status" value="2"/>
</dbReference>
<gene>
    <name evidence="6" type="ORF">OG2516_13089</name>
</gene>